<dbReference type="EMBL" id="JACEIB010000027">
    <property type="protein sequence ID" value="MBA2936502.1"/>
    <property type="molecule type" value="Genomic_DNA"/>
</dbReference>
<protein>
    <submittedName>
        <fullName evidence="2">Uncharacterized protein</fullName>
    </submittedName>
</protein>
<dbReference type="RefSeq" id="WP_160364344.1">
    <property type="nucleotide sequence ID" value="NZ_JACEIB010000027.1"/>
</dbReference>
<feature type="transmembrane region" description="Helical" evidence="1">
    <location>
        <begin position="12"/>
        <end position="32"/>
    </location>
</feature>
<keyword evidence="1" id="KW-1133">Transmembrane helix</keyword>
<organism evidence="2 3">
    <name type="scientific">Sphingomonas chungangi</name>
    <dbReference type="NCBI Taxonomy" id="2683589"/>
    <lineage>
        <taxon>Bacteria</taxon>
        <taxon>Pseudomonadati</taxon>
        <taxon>Pseudomonadota</taxon>
        <taxon>Alphaproteobacteria</taxon>
        <taxon>Sphingomonadales</taxon>
        <taxon>Sphingomonadaceae</taxon>
        <taxon>Sphingomonas</taxon>
    </lineage>
</organism>
<evidence type="ECO:0000313" key="3">
    <source>
        <dbReference type="Proteomes" id="UP000570166"/>
    </source>
</evidence>
<keyword evidence="1" id="KW-0472">Membrane</keyword>
<sequence>MKFSWPKPLHGWRAFFGEVGVVLIGVLLALGAQQVADDIHWNTQTAEAREALKAELDHDLGTMTFRVAEQDCVDRRLNAVDSWVASWRAGRPITLTDDIHGISFYHVRSSVWDIVKSGQTAAQMPLDDQLDYARLYDVLMNLDRFQAQELDAWGTLNEFNGAHQLSDADLRLIHKQVLSIRSMSGNYVVNLHGLAETAARLGLKPDTLEMPDSAAQARFCGNILPAVAGVAR</sequence>
<reference evidence="2 3" key="1">
    <citation type="submission" date="2020-07" db="EMBL/GenBank/DDBJ databases">
        <authorList>
            <person name="Sun Q."/>
        </authorList>
    </citation>
    <scope>NUCLEOTIDE SEQUENCE [LARGE SCALE GENOMIC DNA]</scope>
    <source>
        <strain evidence="2 3">CGMCC 1.13654</strain>
    </source>
</reference>
<keyword evidence="1" id="KW-0812">Transmembrane</keyword>
<evidence type="ECO:0000256" key="1">
    <source>
        <dbReference type="SAM" id="Phobius"/>
    </source>
</evidence>
<proteinExistence type="predicted"/>
<evidence type="ECO:0000313" key="2">
    <source>
        <dbReference type="EMBL" id="MBA2936502.1"/>
    </source>
</evidence>
<dbReference type="Proteomes" id="UP000570166">
    <property type="component" value="Unassembled WGS sequence"/>
</dbReference>
<comment type="caution">
    <text evidence="2">The sequence shown here is derived from an EMBL/GenBank/DDBJ whole genome shotgun (WGS) entry which is preliminary data.</text>
</comment>
<name>A0A838LCB1_9SPHN</name>
<gene>
    <name evidence="2" type="ORF">HZF05_20670</name>
</gene>
<accession>A0A838LCB1</accession>
<dbReference type="AlphaFoldDB" id="A0A838LCB1"/>
<keyword evidence="3" id="KW-1185">Reference proteome</keyword>